<dbReference type="Proteomes" id="UP000799755">
    <property type="component" value="Unassembled WGS sequence"/>
</dbReference>
<protein>
    <submittedName>
        <fullName evidence="1">Uncharacterized protein</fullName>
    </submittedName>
</protein>
<comment type="caution">
    <text evidence="1">The sequence shown here is derived from an EMBL/GenBank/DDBJ whole genome shotgun (WGS) entry which is preliminary data.</text>
</comment>
<name>A0ACB6QQ15_9PLEO</name>
<proteinExistence type="predicted"/>
<accession>A0ACB6QQ15</accession>
<gene>
    <name evidence="1" type="ORF">BDR25DRAFT_356841</name>
</gene>
<evidence type="ECO:0000313" key="2">
    <source>
        <dbReference type="Proteomes" id="UP000799755"/>
    </source>
</evidence>
<dbReference type="EMBL" id="MU003513">
    <property type="protein sequence ID" value="KAF2469074.1"/>
    <property type="molecule type" value="Genomic_DNA"/>
</dbReference>
<keyword evidence="2" id="KW-1185">Reference proteome</keyword>
<reference evidence="1" key="1">
    <citation type="journal article" date="2020" name="Stud. Mycol.">
        <title>101 Dothideomycetes genomes: a test case for predicting lifestyles and emergence of pathogens.</title>
        <authorList>
            <person name="Haridas S."/>
            <person name="Albert R."/>
            <person name="Binder M."/>
            <person name="Bloem J."/>
            <person name="Labutti K."/>
            <person name="Salamov A."/>
            <person name="Andreopoulos B."/>
            <person name="Baker S."/>
            <person name="Barry K."/>
            <person name="Bills G."/>
            <person name="Bluhm B."/>
            <person name="Cannon C."/>
            <person name="Castanera R."/>
            <person name="Culley D."/>
            <person name="Daum C."/>
            <person name="Ezra D."/>
            <person name="Gonzalez J."/>
            <person name="Henrissat B."/>
            <person name="Kuo A."/>
            <person name="Liang C."/>
            <person name="Lipzen A."/>
            <person name="Lutzoni F."/>
            <person name="Magnuson J."/>
            <person name="Mondo S."/>
            <person name="Nolan M."/>
            <person name="Ohm R."/>
            <person name="Pangilinan J."/>
            <person name="Park H.-J."/>
            <person name="Ramirez L."/>
            <person name="Alfaro M."/>
            <person name="Sun H."/>
            <person name="Tritt A."/>
            <person name="Yoshinaga Y."/>
            <person name="Zwiers L.-H."/>
            <person name="Turgeon B."/>
            <person name="Goodwin S."/>
            <person name="Spatafora J."/>
            <person name="Crous P."/>
            <person name="Grigoriev I."/>
        </authorList>
    </citation>
    <scope>NUCLEOTIDE SEQUENCE</scope>
    <source>
        <strain evidence="1">ATCC 200398</strain>
    </source>
</reference>
<sequence length="267" mass="29218">MAKGESDSNLSSEIDSKSGKGLPIISCLLSLVIPTDVYEHVAKLPLGLLWLAGAVSLAELYLRYFFRLDFKNWKVCFKPTSALRCCVGQENGGTPNSTPSRPRPREDDAFATNATRACSSVSSGCDASRPVTRKTEHFLLAAILGQAMWSAAIDSAFGGGFDQPSRKAKLCWLPRILAKVIFFVAHHTLHLNSIYLFGSHHLIDDSHLFICPLSSLSSNRAVICSLTPRLPSREKLVPKPGLPSMTTTLEFNQGFQRAVLRTNVLSL</sequence>
<evidence type="ECO:0000313" key="1">
    <source>
        <dbReference type="EMBL" id="KAF2469074.1"/>
    </source>
</evidence>
<organism evidence="1 2">
    <name type="scientific">Lindgomyces ingoldianus</name>
    <dbReference type="NCBI Taxonomy" id="673940"/>
    <lineage>
        <taxon>Eukaryota</taxon>
        <taxon>Fungi</taxon>
        <taxon>Dikarya</taxon>
        <taxon>Ascomycota</taxon>
        <taxon>Pezizomycotina</taxon>
        <taxon>Dothideomycetes</taxon>
        <taxon>Pleosporomycetidae</taxon>
        <taxon>Pleosporales</taxon>
        <taxon>Lindgomycetaceae</taxon>
        <taxon>Lindgomyces</taxon>
    </lineage>
</organism>